<dbReference type="RefSeq" id="WP_156574424.1">
    <property type="nucleotide sequence ID" value="NZ_CP046415.1"/>
</dbReference>
<gene>
    <name evidence="1" type="primary">casA</name>
    <name evidence="1" type="ORF">GM160_08075</name>
</gene>
<dbReference type="EMBL" id="CP046415">
    <property type="protein sequence ID" value="QGT78856.1"/>
    <property type="molecule type" value="Genomic_DNA"/>
</dbReference>
<dbReference type="NCBIfam" id="TIGR02547">
    <property type="entry name" value="casA_cse1"/>
    <property type="match status" value="1"/>
</dbReference>
<evidence type="ECO:0000313" key="1">
    <source>
        <dbReference type="EMBL" id="QGT78856.1"/>
    </source>
</evidence>
<dbReference type="KEGG" id="ghl:GM160_08075"/>
<accession>A0A6I6CWT3</accession>
<keyword evidence="2" id="KW-1185">Reference proteome</keyword>
<dbReference type="Proteomes" id="UP000427716">
    <property type="component" value="Chromosome"/>
</dbReference>
<proteinExistence type="predicted"/>
<dbReference type="InterPro" id="IPR013381">
    <property type="entry name" value="CRISPR-assoc_prot_Cse1"/>
</dbReference>
<protein>
    <submittedName>
        <fullName evidence="1">Type I-E CRISPR-associated protein Cse1/CasA</fullName>
    </submittedName>
</protein>
<organism evidence="1 2">
    <name type="scientific">Guyparkeria halophila</name>
    <dbReference type="NCBI Taxonomy" id="47960"/>
    <lineage>
        <taxon>Bacteria</taxon>
        <taxon>Pseudomonadati</taxon>
        <taxon>Pseudomonadota</taxon>
        <taxon>Gammaproteobacteria</taxon>
        <taxon>Chromatiales</taxon>
        <taxon>Thioalkalibacteraceae</taxon>
        <taxon>Guyparkeria</taxon>
    </lineage>
</organism>
<dbReference type="Pfam" id="PF09481">
    <property type="entry name" value="CRISPR_Cse1"/>
    <property type="match status" value="1"/>
</dbReference>
<evidence type="ECO:0000313" key="2">
    <source>
        <dbReference type="Proteomes" id="UP000427716"/>
    </source>
</evidence>
<sequence length="533" mass="59788">MRNEYNLIDEPWIPVADHGRVGLADIFSRTDIRALGGNPIQKLAVMKLLLAIAQAACTPEDEEEWRKMGPEGLASCCLSYLERWRHRFFLFGEVPFLQMPKVESLVAARTDARLKKAKTRGKKKQEIQKGAPKPFGAGFYPDLPSDNNSMLSHTMLGKELDSGEQALFILTLMNFAFAGKRVEGGMKSLAGTVLSDKHSAPAGPSLGGFVGQLHGLVVTGDLRKDVWLNVLTREQIEKANRWPEGVGCPAWEAMPAHEQDARAKAIRESYQGCLVGVSRFVYLKDGGIYYLDGIQYPKVSEGWFEPTLMLDQSDKLPKAKYVNLEKRPWRELPAFLSFLESGSTAGFENMAFRVGVQRMKQRKERLCVWTGGIRVSSTSGDQSAKQDDDFLESTVWIDGDDLGTVWLNHLDLEMKGMDKLASTVYGSLRNYFADLHATPEYAGAQAALGSNLFWQFCERDFQTLVDNCERGERESQAREALRHRFVQHAHKVFDLYAPRETARQLEAWANRCPNPPAGYLETAERQQPTTQGA</sequence>
<reference evidence="1 2" key="1">
    <citation type="submission" date="2019-11" db="EMBL/GenBank/DDBJ databases">
        <authorList>
            <person name="Zhang J."/>
            <person name="Sun C."/>
        </authorList>
    </citation>
    <scope>NUCLEOTIDE SEQUENCE [LARGE SCALE GENOMIC DNA]</scope>
    <source>
        <strain evidence="2">sp2</strain>
    </source>
</reference>
<dbReference type="AlphaFoldDB" id="A0A6I6CWT3"/>
<name>A0A6I6CWT3_9GAMM</name>